<dbReference type="Proteomes" id="UP000236723">
    <property type="component" value="Unassembled WGS sequence"/>
</dbReference>
<proteinExistence type="predicted"/>
<reference evidence="2" key="1">
    <citation type="submission" date="2016-10" db="EMBL/GenBank/DDBJ databases">
        <authorList>
            <person name="Varghese N."/>
            <person name="Submissions S."/>
        </authorList>
    </citation>
    <scope>NUCLEOTIDE SEQUENCE [LARGE SCALE GENOMIC DNA]</scope>
    <source>
        <strain evidence="2">DSM 43163</strain>
    </source>
</reference>
<sequence>MDRDERRRISERAAAFGVWLDNLPKVGHPDHGDPEIAERALAAFEERRPGARGEQDEQPDA</sequence>
<protein>
    <submittedName>
        <fullName evidence="1">Uncharacterized protein</fullName>
    </submittedName>
</protein>
<dbReference type="EMBL" id="FNVO01000005">
    <property type="protein sequence ID" value="SEG45282.1"/>
    <property type="molecule type" value="Genomic_DNA"/>
</dbReference>
<gene>
    <name evidence="1" type="ORF">SAMN04489712_105294</name>
</gene>
<evidence type="ECO:0000313" key="2">
    <source>
        <dbReference type="Proteomes" id="UP000236723"/>
    </source>
</evidence>
<organism evidence="1 2">
    <name type="scientific">Thermomonospora echinospora</name>
    <dbReference type="NCBI Taxonomy" id="1992"/>
    <lineage>
        <taxon>Bacteria</taxon>
        <taxon>Bacillati</taxon>
        <taxon>Actinomycetota</taxon>
        <taxon>Actinomycetes</taxon>
        <taxon>Streptosporangiales</taxon>
        <taxon>Thermomonosporaceae</taxon>
        <taxon>Thermomonospora</taxon>
    </lineage>
</organism>
<evidence type="ECO:0000313" key="1">
    <source>
        <dbReference type="EMBL" id="SEG45282.1"/>
    </source>
</evidence>
<dbReference type="RefSeq" id="WP_146087381.1">
    <property type="nucleotide sequence ID" value="NZ_FNVO01000005.1"/>
</dbReference>
<name>A0A1H6AA97_9ACTN</name>
<accession>A0A1H6AA97</accession>
<dbReference type="AlphaFoldDB" id="A0A1H6AA97"/>
<keyword evidence="2" id="KW-1185">Reference proteome</keyword>